<dbReference type="InterPro" id="IPR013325">
    <property type="entry name" value="RNA_pol_sigma_r2"/>
</dbReference>
<dbReference type="InterPro" id="IPR007627">
    <property type="entry name" value="RNA_pol_sigma70_r2"/>
</dbReference>
<evidence type="ECO:0000256" key="2">
    <source>
        <dbReference type="ARBA" id="ARBA00023015"/>
    </source>
</evidence>
<gene>
    <name evidence="7" type="ORF">DWW57_03180</name>
</gene>
<evidence type="ECO:0000259" key="6">
    <source>
        <dbReference type="Pfam" id="PF08281"/>
    </source>
</evidence>
<dbReference type="Gene3D" id="1.10.1740.10">
    <property type="match status" value="1"/>
</dbReference>
<dbReference type="PANTHER" id="PTHR43133:SF46">
    <property type="entry name" value="RNA POLYMERASE SIGMA-70 FACTOR ECF SUBFAMILY"/>
    <property type="match status" value="1"/>
</dbReference>
<dbReference type="CDD" id="cd06171">
    <property type="entry name" value="Sigma70_r4"/>
    <property type="match status" value="1"/>
</dbReference>
<dbReference type="InterPro" id="IPR013249">
    <property type="entry name" value="RNA_pol_sigma70_r4_t2"/>
</dbReference>
<keyword evidence="3" id="KW-0731">Sigma factor</keyword>
<dbReference type="SUPFAM" id="SSF88659">
    <property type="entry name" value="Sigma3 and sigma4 domains of RNA polymerase sigma factors"/>
    <property type="match status" value="1"/>
</dbReference>
<protein>
    <submittedName>
        <fullName evidence="7">RNA polymerase sigma-70 factor</fullName>
    </submittedName>
</protein>
<feature type="domain" description="RNA polymerase sigma-70 region 2" evidence="5">
    <location>
        <begin position="21"/>
        <end position="87"/>
    </location>
</feature>
<comment type="caution">
    <text evidence="7">The sequence shown here is derived from an EMBL/GenBank/DDBJ whole genome shotgun (WGS) entry which is preliminary data.</text>
</comment>
<dbReference type="InterPro" id="IPR036388">
    <property type="entry name" value="WH-like_DNA-bd_sf"/>
</dbReference>
<dbReference type="InterPro" id="IPR014327">
    <property type="entry name" value="RNA_pol_sigma70_bacteroid"/>
</dbReference>
<dbReference type="InterPro" id="IPR014284">
    <property type="entry name" value="RNA_pol_sigma-70_dom"/>
</dbReference>
<reference evidence="7 8" key="1">
    <citation type="submission" date="2018-08" db="EMBL/GenBank/DDBJ databases">
        <title>A genome reference for cultivated species of the human gut microbiota.</title>
        <authorList>
            <person name="Zou Y."/>
            <person name="Xue W."/>
            <person name="Luo G."/>
        </authorList>
    </citation>
    <scope>NUCLEOTIDE SEQUENCE [LARGE SCALE GENOMIC DNA]</scope>
    <source>
        <strain evidence="7 8">AF16-14</strain>
    </source>
</reference>
<dbReference type="Pfam" id="PF08281">
    <property type="entry name" value="Sigma70_r4_2"/>
    <property type="match status" value="1"/>
</dbReference>
<evidence type="ECO:0000256" key="3">
    <source>
        <dbReference type="ARBA" id="ARBA00023082"/>
    </source>
</evidence>
<name>A0A412TW67_9BACT</name>
<dbReference type="Gene3D" id="1.10.10.10">
    <property type="entry name" value="Winged helix-like DNA-binding domain superfamily/Winged helix DNA-binding domain"/>
    <property type="match status" value="1"/>
</dbReference>
<keyword evidence="4" id="KW-0804">Transcription</keyword>
<evidence type="ECO:0000313" key="7">
    <source>
        <dbReference type="EMBL" id="RGU58074.1"/>
    </source>
</evidence>
<dbReference type="Proteomes" id="UP000284243">
    <property type="component" value="Unassembled WGS sequence"/>
</dbReference>
<dbReference type="PANTHER" id="PTHR43133">
    <property type="entry name" value="RNA POLYMERASE ECF-TYPE SIGMA FACTO"/>
    <property type="match status" value="1"/>
</dbReference>
<dbReference type="AlphaFoldDB" id="A0A412TW67"/>
<dbReference type="Pfam" id="PF04542">
    <property type="entry name" value="Sigma70_r2"/>
    <property type="match status" value="1"/>
</dbReference>
<dbReference type="RefSeq" id="WP_113028565.1">
    <property type="nucleotide sequence ID" value="NZ_BAABYK010000001.1"/>
</dbReference>
<feature type="domain" description="RNA polymerase sigma factor 70 region 4 type 2" evidence="6">
    <location>
        <begin position="116"/>
        <end position="168"/>
    </location>
</feature>
<evidence type="ECO:0000256" key="4">
    <source>
        <dbReference type="ARBA" id="ARBA00023163"/>
    </source>
</evidence>
<dbReference type="GO" id="GO:0003677">
    <property type="term" value="F:DNA binding"/>
    <property type="evidence" value="ECO:0007669"/>
    <property type="project" value="InterPro"/>
</dbReference>
<dbReference type="InterPro" id="IPR013324">
    <property type="entry name" value="RNA_pol_sigma_r3/r4-like"/>
</dbReference>
<organism evidence="7 8">
    <name type="scientific">Odoribacter splanchnicus</name>
    <dbReference type="NCBI Taxonomy" id="28118"/>
    <lineage>
        <taxon>Bacteria</taxon>
        <taxon>Pseudomonadati</taxon>
        <taxon>Bacteroidota</taxon>
        <taxon>Bacteroidia</taxon>
        <taxon>Bacteroidales</taxon>
        <taxon>Odoribacteraceae</taxon>
        <taxon>Odoribacter</taxon>
    </lineage>
</organism>
<evidence type="ECO:0000259" key="5">
    <source>
        <dbReference type="Pfam" id="PF04542"/>
    </source>
</evidence>
<dbReference type="NCBIfam" id="TIGR02985">
    <property type="entry name" value="Sig70_bacteroi1"/>
    <property type="match status" value="1"/>
</dbReference>
<evidence type="ECO:0000256" key="1">
    <source>
        <dbReference type="ARBA" id="ARBA00010641"/>
    </source>
</evidence>
<dbReference type="EMBL" id="QRYC01000003">
    <property type="protein sequence ID" value="RGU58074.1"/>
    <property type="molecule type" value="Genomic_DNA"/>
</dbReference>
<evidence type="ECO:0000313" key="8">
    <source>
        <dbReference type="Proteomes" id="UP000284243"/>
    </source>
</evidence>
<dbReference type="InterPro" id="IPR039425">
    <property type="entry name" value="RNA_pol_sigma-70-like"/>
</dbReference>
<proteinExistence type="inferred from homology"/>
<accession>A0A412TW67</accession>
<dbReference type="NCBIfam" id="TIGR02937">
    <property type="entry name" value="sigma70-ECF"/>
    <property type="match status" value="1"/>
</dbReference>
<sequence length="187" mass="22898">MEDEILIKYLRKNDRKAYSILFDKYFERLFTFAVRVVFREDVANDIVQEIFISLYEKSEILNYDLSLKSYLFNSVRNRCFNYLRDRKVEDRRMNLYAEACLWSDNVDWIEEEEVLRKIQEVMLELPEKCREVCRRRFFEGKKFEEIAEELDISESTARVQTHRGMEMLRQRFAEYDLAVILFFIPFL</sequence>
<dbReference type="SUPFAM" id="SSF88946">
    <property type="entry name" value="Sigma2 domain of RNA polymerase sigma factors"/>
    <property type="match status" value="1"/>
</dbReference>
<dbReference type="GO" id="GO:0016987">
    <property type="term" value="F:sigma factor activity"/>
    <property type="evidence" value="ECO:0007669"/>
    <property type="project" value="UniProtKB-KW"/>
</dbReference>
<keyword evidence="2" id="KW-0805">Transcription regulation</keyword>
<comment type="similarity">
    <text evidence="1">Belongs to the sigma-70 factor family. ECF subfamily.</text>
</comment>
<dbReference type="GO" id="GO:0006352">
    <property type="term" value="P:DNA-templated transcription initiation"/>
    <property type="evidence" value="ECO:0007669"/>
    <property type="project" value="InterPro"/>
</dbReference>